<proteinExistence type="predicted"/>
<evidence type="ECO:0000313" key="2">
    <source>
        <dbReference type="Proteomes" id="UP001363622"/>
    </source>
</evidence>
<sequence>MISIAFFQFKFPFSRARGIHVVLPLLLPSHPFPHSASTSLASFRFRRLHIIDLPNHELHLHRNSRVHRSTSTCQSKPKHRTNHALLRALDAAHPTSGTAAPRHAARAAPRPLVHLSTHPRAPRFLHGRRNVSGRVLRSAPSRSSFALFHFSMICA</sequence>
<organism evidence="1 2">
    <name type="scientific">Phyllosticta citriasiana</name>
    <dbReference type="NCBI Taxonomy" id="595635"/>
    <lineage>
        <taxon>Eukaryota</taxon>
        <taxon>Fungi</taxon>
        <taxon>Dikarya</taxon>
        <taxon>Ascomycota</taxon>
        <taxon>Pezizomycotina</taxon>
        <taxon>Dothideomycetes</taxon>
        <taxon>Dothideomycetes incertae sedis</taxon>
        <taxon>Botryosphaeriales</taxon>
        <taxon>Phyllostictaceae</taxon>
        <taxon>Phyllosticta</taxon>
    </lineage>
</organism>
<gene>
    <name evidence="1" type="ORF">IWZ03DRAFT_140509</name>
</gene>
<dbReference type="EMBL" id="JBBPHU010000003">
    <property type="protein sequence ID" value="KAK7520532.1"/>
    <property type="molecule type" value="Genomic_DNA"/>
</dbReference>
<keyword evidence="2" id="KW-1185">Reference proteome</keyword>
<reference evidence="1 2" key="1">
    <citation type="submission" date="2024-04" db="EMBL/GenBank/DDBJ databases">
        <title>Phyllosticta paracitricarpa is synonymous to the EU quarantine fungus P. citricarpa based on phylogenomic analyses.</title>
        <authorList>
            <consortium name="Lawrence Berkeley National Laboratory"/>
            <person name="Van Ingen-Buijs V.A."/>
            <person name="Van Westerhoven A.C."/>
            <person name="Haridas S."/>
            <person name="Skiadas P."/>
            <person name="Martin F."/>
            <person name="Groenewald J.Z."/>
            <person name="Crous P.W."/>
            <person name="Seidl M.F."/>
        </authorList>
    </citation>
    <scope>NUCLEOTIDE SEQUENCE [LARGE SCALE GENOMIC DNA]</scope>
    <source>
        <strain evidence="1 2">CBS 123371</strain>
    </source>
</reference>
<name>A0ABR1KVF0_9PEZI</name>
<comment type="caution">
    <text evidence="1">The sequence shown here is derived from an EMBL/GenBank/DDBJ whole genome shotgun (WGS) entry which is preliminary data.</text>
</comment>
<evidence type="ECO:0000313" key="1">
    <source>
        <dbReference type="EMBL" id="KAK7520532.1"/>
    </source>
</evidence>
<accession>A0ABR1KVF0</accession>
<protein>
    <submittedName>
        <fullName evidence="1">Uncharacterized protein</fullName>
    </submittedName>
</protein>
<dbReference type="Proteomes" id="UP001363622">
    <property type="component" value="Unassembled WGS sequence"/>
</dbReference>